<name>A0A371Q592_STRIH</name>
<gene>
    <name evidence="1" type="ORF">DY245_13345</name>
</gene>
<protein>
    <submittedName>
        <fullName evidence="1">Uncharacterized protein</fullName>
    </submittedName>
</protein>
<sequence>MAFLGRTLSDAILTAKDEVMNIKKIAAAVGVATAGVTFAIATQGSAQAASAPQTLAMKAPSQTAIPAGEAATSRSTQGDWNPPAGYVLERSFMGTDAACRKEGDRGVAHGKWRQYVCHEKLVKVTDLWMLYQFLYVKK</sequence>
<comment type="caution">
    <text evidence="1">The sequence shown here is derived from an EMBL/GenBank/DDBJ whole genome shotgun (WGS) entry which is preliminary data.</text>
</comment>
<dbReference type="AlphaFoldDB" id="A0A371Q592"/>
<keyword evidence="2" id="KW-1185">Reference proteome</keyword>
<evidence type="ECO:0000313" key="1">
    <source>
        <dbReference type="EMBL" id="REK89870.1"/>
    </source>
</evidence>
<reference evidence="1 2" key="1">
    <citation type="submission" date="2018-08" db="EMBL/GenBank/DDBJ databases">
        <title>Streptomyces NEAU-D10 sp. nov., a novel Actinomycete isolated from soil.</title>
        <authorList>
            <person name="Jin L."/>
        </authorList>
    </citation>
    <scope>NUCLEOTIDE SEQUENCE [LARGE SCALE GENOMIC DNA]</scope>
    <source>
        <strain evidence="1 2">NEAU-D10</strain>
    </source>
</reference>
<evidence type="ECO:0000313" key="2">
    <source>
        <dbReference type="Proteomes" id="UP000262477"/>
    </source>
</evidence>
<dbReference type="Proteomes" id="UP000262477">
    <property type="component" value="Unassembled WGS sequence"/>
</dbReference>
<proteinExistence type="predicted"/>
<accession>A0A371Q592</accession>
<organism evidence="1 2">
    <name type="scientific">Streptomyces inhibens</name>
    <dbReference type="NCBI Taxonomy" id="2293571"/>
    <lineage>
        <taxon>Bacteria</taxon>
        <taxon>Bacillati</taxon>
        <taxon>Actinomycetota</taxon>
        <taxon>Actinomycetes</taxon>
        <taxon>Kitasatosporales</taxon>
        <taxon>Streptomycetaceae</taxon>
        <taxon>Streptomyces</taxon>
    </lineage>
</organism>
<dbReference type="EMBL" id="QUAC01000104">
    <property type="protein sequence ID" value="REK89870.1"/>
    <property type="molecule type" value="Genomic_DNA"/>
</dbReference>